<dbReference type="InterPro" id="IPR035086">
    <property type="entry name" value="DgcN-like_C"/>
</dbReference>
<dbReference type="Pfam" id="PF07755">
    <property type="entry name" value="DUF1611"/>
    <property type="match status" value="1"/>
</dbReference>
<dbReference type="PANTHER" id="PTHR40690:SF1">
    <property type="entry name" value="DUF1611 DOMAIN-CONTAINING PROTEIN"/>
    <property type="match status" value="1"/>
</dbReference>
<sequence>MKVSGNAIVLTNGKFDTKSAKTAHGLIRGSKRFIIKSVIDDKFHAKYVHSNKHGNVFMSSTKSKIPVFKNVESFLEAGIDVNYCIIGVASAGGILPEEMRNDVILALNNNISIVNGLHSILNYDSQLKKIVDNNNVKIYDVRVSKSRDQLSFWSGKIYDVKSPKIVVLGTDCGLGKRTTAKLVVEALEKNKITADMIYTGQTGWMQGWDYGFIFDSTLNDFVSGELEKSIYQCYKDKKPDFILIEGQAALRNPSGPCGSEFLISANVDGVILQHSPKRKYFDGWEHIDAIMPSLDSEIELIKSYGKEVIAITLNTQGMTEQEKIYHKKLIATDLNIPVFLPIDEGMDGIVEILKNKYGN</sequence>
<dbReference type="Gene3D" id="3.40.50.720">
    <property type="entry name" value="NAD(P)-binding Rossmann-like Domain"/>
    <property type="match status" value="1"/>
</dbReference>
<proteinExistence type="predicted"/>
<dbReference type="PANTHER" id="PTHR40690">
    <property type="entry name" value="GLL3100 PROTEIN"/>
    <property type="match status" value="1"/>
</dbReference>
<evidence type="ECO:0000313" key="3">
    <source>
        <dbReference type="EMBL" id="SUZ53890.1"/>
    </source>
</evidence>
<feature type="domain" description="D-glutamate N-acetyltransferase-like C-terminal" evidence="1">
    <location>
        <begin position="152"/>
        <end position="350"/>
    </location>
</feature>
<dbReference type="InterPro" id="IPR011669">
    <property type="entry name" value="DgcN-like"/>
</dbReference>
<accession>A0A381NH24</accession>
<dbReference type="PIRSF" id="PIRSF026760">
    <property type="entry name" value="UCP026760"/>
    <property type="match status" value="1"/>
</dbReference>
<name>A0A381NH24_9ZZZZ</name>
<dbReference type="EMBL" id="UINC01000355">
    <property type="protein sequence ID" value="SUZ53890.1"/>
    <property type="molecule type" value="Genomic_DNA"/>
</dbReference>
<gene>
    <name evidence="3" type="ORF">METZ01_LOCUS6744</name>
</gene>
<dbReference type="InterPro" id="IPR027417">
    <property type="entry name" value="P-loop_NTPase"/>
</dbReference>
<feature type="domain" description="D-glutamate N-acetyltransferase-like N-terminal" evidence="2">
    <location>
        <begin position="58"/>
        <end position="142"/>
    </location>
</feature>
<dbReference type="SUPFAM" id="SSF52540">
    <property type="entry name" value="P-loop containing nucleoside triphosphate hydrolases"/>
    <property type="match status" value="1"/>
</dbReference>
<dbReference type="Pfam" id="PF17396">
    <property type="entry name" value="DUF1611_N"/>
    <property type="match status" value="1"/>
</dbReference>
<protein>
    <recommendedName>
        <fullName evidence="4">DUF1611 domain-containing protein</fullName>
    </recommendedName>
</protein>
<dbReference type="Gene3D" id="3.40.50.300">
    <property type="entry name" value="P-loop containing nucleotide triphosphate hydrolases"/>
    <property type="match status" value="1"/>
</dbReference>
<evidence type="ECO:0000259" key="1">
    <source>
        <dbReference type="Pfam" id="PF07755"/>
    </source>
</evidence>
<organism evidence="3">
    <name type="scientific">marine metagenome</name>
    <dbReference type="NCBI Taxonomy" id="408172"/>
    <lineage>
        <taxon>unclassified sequences</taxon>
        <taxon>metagenomes</taxon>
        <taxon>ecological metagenomes</taxon>
    </lineage>
</organism>
<reference evidence="3" key="1">
    <citation type="submission" date="2018-05" db="EMBL/GenBank/DDBJ databases">
        <authorList>
            <person name="Lanie J.A."/>
            <person name="Ng W.-L."/>
            <person name="Kazmierczak K.M."/>
            <person name="Andrzejewski T.M."/>
            <person name="Davidsen T.M."/>
            <person name="Wayne K.J."/>
            <person name="Tettelin H."/>
            <person name="Glass J.I."/>
            <person name="Rusch D."/>
            <person name="Podicherti R."/>
            <person name="Tsui H.-C.T."/>
            <person name="Winkler M.E."/>
        </authorList>
    </citation>
    <scope>NUCLEOTIDE SEQUENCE</scope>
</reference>
<dbReference type="AlphaFoldDB" id="A0A381NH24"/>
<evidence type="ECO:0000259" key="2">
    <source>
        <dbReference type="Pfam" id="PF17396"/>
    </source>
</evidence>
<dbReference type="InterPro" id="IPR035402">
    <property type="entry name" value="DgcN-like_N"/>
</dbReference>
<evidence type="ECO:0008006" key="4">
    <source>
        <dbReference type="Google" id="ProtNLM"/>
    </source>
</evidence>